<evidence type="ECO:0000313" key="1">
    <source>
        <dbReference type="EMBL" id="DAD96141.1"/>
    </source>
</evidence>
<dbReference type="EMBL" id="BK015210">
    <property type="protein sequence ID" value="DAD96141.1"/>
    <property type="molecule type" value="Genomic_DNA"/>
</dbReference>
<proteinExistence type="predicted"/>
<accession>A0A8S5NMV8</accession>
<organism evidence="1">
    <name type="scientific">Siphoviridae sp. ctXU818</name>
    <dbReference type="NCBI Taxonomy" id="2826369"/>
    <lineage>
        <taxon>Viruses</taxon>
        <taxon>Duplodnaviria</taxon>
        <taxon>Heunggongvirae</taxon>
        <taxon>Uroviricota</taxon>
        <taxon>Caudoviricetes</taxon>
    </lineage>
</organism>
<dbReference type="SUPFAM" id="SSF57783">
    <property type="entry name" value="Zinc beta-ribbon"/>
    <property type="match status" value="1"/>
</dbReference>
<sequence>MIPARNGDKISTKDGWLTCPICKRNHRLLRITDATRARGLPVYCRTCHSEVILDIDEGQSVKRQSQ</sequence>
<dbReference type="Pfam" id="PF14205">
    <property type="entry name" value="Cys_rich_KTR"/>
    <property type="match status" value="1"/>
</dbReference>
<dbReference type="InterPro" id="IPR025957">
    <property type="entry name" value="Cys_rich_KTR"/>
</dbReference>
<reference evidence="1" key="1">
    <citation type="journal article" date="2021" name="Proc. Natl. Acad. Sci. U.S.A.">
        <title>A Catalog of Tens of Thousands of Viruses from Human Metagenomes Reveals Hidden Associations with Chronic Diseases.</title>
        <authorList>
            <person name="Tisza M.J."/>
            <person name="Buck C.B."/>
        </authorList>
    </citation>
    <scope>NUCLEOTIDE SEQUENCE</scope>
    <source>
        <strain evidence="1">CtXU818</strain>
    </source>
</reference>
<protein>
    <submittedName>
        <fullName evidence="1">Cysteine-rich protein</fullName>
    </submittedName>
</protein>
<name>A0A8S5NMV8_9CAUD</name>